<dbReference type="GeneID" id="17299756"/>
<feature type="region of interest" description="Disordered" evidence="1">
    <location>
        <begin position="90"/>
        <end position="123"/>
    </location>
</feature>
<feature type="region of interest" description="Disordered" evidence="1">
    <location>
        <begin position="46"/>
        <end position="76"/>
    </location>
</feature>
<dbReference type="EnsemblProtists" id="EKX43180">
    <property type="protein sequence ID" value="EKX43180"/>
    <property type="gene ID" value="GUITHDRAFT_110907"/>
</dbReference>
<feature type="compositionally biased region" description="Basic and acidic residues" evidence="1">
    <location>
        <begin position="103"/>
        <end position="123"/>
    </location>
</feature>
<dbReference type="EMBL" id="JH993012">
    <property type="protein sequence ID" value="EKX43180.1"/>
    <property type="molecule type" value="Genomic_DNA"/>
</dbReference>
<feature type="compositionally biased region" description="Basic and acidic residues" evidence="1">
    <location>
        <begin position="62"/>
        <end position="72"/>
    </location>
</feature>
<reference evidence="3" key="3">
    <citation type="submission" date="2015-06" db="UniProtKB">
        <authorList>
            <consortium name="EnsemblProtists"/>
        </authorList>
    </citation>
    <scope>IDENTIFICATION</scope>
</reference>
<dbReference type="KEGG" id="gtt:GUITHDRAFT_110907"/>
<dbReference type="PaxDb" id="55529-EKX43180"/>
<gene>
    <name evidence="2" type="ORF">GUITHDRAFT_110907</name>
</gene>
<evidence type="ECO:0000313" key="4">
    <source>
        <dbReference type="Proteomes" id="UP000011087"/>
    </source>
</evidence>
<reference evidence="2 4" key="1">
    <citation type="journal article" date="2012" name="Nature">
        <title>Algal genomes reveal evolutionary mosaicism and the fate of nucleomorphs.</title>
        <authorList>
            <consortium name="DOE Joint Genome Institute"/>
            <person name="Curtis B.A."/>
            <person name="Tanifuji G."/>
            <person name="Burki F."/>
            <person name="Gruber A."/>
            <person name="Irimia M."/>
            <person name="Maruyama S."/>
            <person name="Arias M.C."/>
            <person name="Ball S.G."/>
            <person name="Gile G.H."/>
            <person name="Hirakawa Y."/>
            <person name="Hopkins J.F."/>
            <person name="Kuo A."/>
            <person name="Rensing S.A."/>
            <person name="Schmutz J."/>
            <person name="Symeonidi A."/>
            <person name="Elias M."/>
            <person name="Eveleigh R.J."/>
            <person name="Herman E.K."/>
            <person name="Klute M.J."/>
            <person name="Nakayama T."/>
            <person name="Obornik M."/>
            <person name="Reyes-Prieto A."/>
            <person name="Armbrust E.V."/>
            <person name="Aves S.J."/>
            <person name="Beiko R.G."/>
            <person name="Coutinho P."/>
            <person name="Dacks J.B."/>
            <person name="Durnford D.G."/>
            <person name="Fast N.M."/>
            <person name="Green B.R."/>
            <person name="Grisdale C.J."/>
            <person name="Hempel F."/>
            <person name="Henrissat B."/>
            <person name="Hoppner M.P."/>
            <person name="Ishida K."/>
            <person name="Kim E."/>
            <person name="Koreny L."/>
            <person name="Kroth P.G."/>
            <person name="Liu Y."/>
            <person name="Malik S.B."/>
            <person name="Maier U.G."/>
            <person name="McRose D."/>
            <person name="Mock T."/>
            <person name="Neilson J.A."/>
            <person name="Onodera N.T."/>
            <person name="Poole A.M."/>
            <person name="Pritham E.J."/>
            <person name="Richards T.A."/>
            <person name="Rocap G."/>
            <person name="Roy S.W."/>
            <person name="Sarai C."/>
            <person name="Schaack S."/>
            <person name="Shirato S."/>
            <person name="Slamovits C.H."/>
            <person name="Spencer D.F."/>
            <person name="Suzuki S."/>
            <person name="Worden A.Z."/>
            <person name="Zauner S."/>
            <person name="Barry K."/>
            <person name="Bell C."/>
            <person name="Bharti A.K."/>
            <person name="Crow J.A."/>
            <person name="Grimwood J."/>
            <person name="Kramer R."/>
            <person name="Lindquist E."/>
            <person name="Lucas S."/>
            <person name="Salamov A."/>
            <person name="McFadden G.I."/>
            <person name="Lane C.E."/>
            <person name="Keeling P.J."/>
            <person name="Gray M.W."/>
            <person name="Grigoriev I.V."/>
            <person name="Archibald J.M."/>
        </authorList>
    </citation>
    <scope>NUCLEOTIDE SEQUENCE</scope>
    <source>
        <strain evidence="2 4">CCMP2712</strain>
    </source>
</reference>
<dbReference type="RefSeq" id="XP_005830160.1">
    <property type="nucleotide sequence ID" value="XM_005830103.1"/>
</dbReference>
<protein>
    <submittedName>
        <fullName evidence="2 3">Uncharacterized protein</fullName>
    </submittedName>
</protein>
<proteinExistence type="predicted"/>
<accession>L1J517</accession>
<sequence>MLRSPGLHMISLNVCCRVRPRSAQQDTDKSTADAQGRDHIQHAMLEEEKLKASLPSGRRRGQKGEQQREFDPKQVNAACRGLVAQKSVMEIERQEEKEEEGLEEKTTEEQEMKQKENLASSKQHEPWWRSQICLQISNAKQEGEERERRKTVAMMLADAEQRRRIAEVQAYEMEDEEERLRRREFARLTEVEELHKIIREELMVRRKEGEERERNRQKVIKALRAEEGRMITDRLTLREVEQGRIDPRAGKVRALIDESQARALGKRKQRALFLAGLRLHVQYVRAMEERERGKEGRGRGEGHGGEGSKEQGYRRTGVDQAIFEMYMRDCLDMRALSWKKEARQQGSRWKEEGMSLLDGSSVLSGDVASLRSFGDPDSSRGSIGLMMT</sequence>
<dbReference type="Proteomes" id="UP000011087">
    <property type="component" value="Unassembled WGS sequence"/>
</dbReference>
<dbReference type="HOGENOM" id="CLU_712611_0_0_1"/>
<organism evidence="2">
    <name type="scientific">Guillardia theta (strain CCMP2712)</name>
    <name type="common">Cryptophyte</name>
    <dbReference type="NCBI Taxonomy" id="905079"/>
    <lineage>
        <taxon>Eukaryota</taxon>
        <taxon>Cryptophyceae</taxon>
        <taxon>Pyrenomonadales</taxon>
        <taxon>Geminigeraceae</taxon>
        <taxon>Guillardia</taxon>
    </lineage>
</organism>
<evidence type="ECO:0000256" key="1">
    <source>
        <dbReference type="SAM" id="MobiDB-lite"/>
    </source>
</evidence>
<evidence type="ECO:0000313" key="2">
    <source>
        <dbReference type="EMBL" id="EKX43180.1"/>
    </source>
</evidence>
<evidence type="ECO:0000313" key="3">
    <source>
        <dbReference type="EnsemblProtists" id="EKX43180"/>
    </source>
</evidence>
<keyword evidence="4" id="KW-1185">Reference proteome</keyword>
<reference evidence="4" key="2">
    <citation type="submission" date="2012-11" db="EMBL/GenBank/DDBJ databases">
        <authorList>
            <person name="Kuo A."/>
            <person name="Curtis B.A."/>
            <person name="Tanifuji G."/>
            <person name="Burki F."/>
            <person name="Gruber A."/>
            <person name="Irimia M."/>
            <person name="Maruyama S."/>
            <person name="Arias M.C."/>
            <person name="Ball S.G."/>
            <person name="Gile G.H."/>
            <person name="Hirakawa Y."/>
            <person name="Hopkins J.F."/>
            <person name="Rensing S.A."/>
            <person name="Schmutz J."/>
            <person name="Symeonidi A."/>
            <person name="Elias M."/>
            <person name="Eveleigh R.J."/>
            <person name="Herman E.K."/>
            <person name="Klute M.J."/>
            <person name="Nakayama T."/>
            <person name="Obornik M."/>
            <person name="Reyes-Prieto A."/>
            <person name="Armbrust E.V."/>
            <person name="Aves S.J."/>
            <person name="Beiko R.G."/>
            <person name="Coutinho P."/>
            <person name="Dacks J.B."/>
            <person name="Durnford D.G."/>
            <person name="Fast N.M."/>
            <person name="Green B.R."/>
            <person name="Grisdale C."/>
            <person name="Hempe F."/>
            <person name="Henrissat B."/>
            <person name="Hoppner M.P."/>
            <person name="Ishida K.-I."/>
            <person name="Kim E."/>
            <person name="Koreny L."/>
            <person name="Kroth P.G."/>
            <person name="Liu Y."/>
            <person name="Malik S.-B."/>
            <person name="Maier U.G."/>
            <person name="McRose D."/>
            <person name="Mock T."/>
            <person name="Neilson J.A."/>
            <person name="Onodera N.T."/>
            <person name="Poole A.M."/>
            <person name="Pritham E.J."/>
            <person name="Richards T.A."/>
            <person name="Rocap G."/>
            <person name="Roy S.W."/>
            <person name="Sarai C."/>
            <person name="Schaack S."/>
            <person name="Shirato S."/>
            <person name="Slamovits C.H."/>
            <person name="Spencer D.F."/>
            <person name="Suzuki S."/>
            <person name="Worden A.Z."/>
            <person name="Zauner S."/>
            <person name="Barry K."/>
            <person name="Bell C."/>
            <person name="Bharti A.K."/>
            <person name="Crow J.A."/>
            <person name="Grimwood J."/>
            <person name="Kramer R."/>
            <person name="Lindquist E."/>
            <person name="Lucas S."/>
            <person name="Salamov A."/>
            <person name="McFadden G.I."/>
            <person name="Lane C.E."/>
            <person name="Keeling P.J."/>
            <person name="Gray M.W."/>
            <person name="Grigoriev I.V."/>
            <person name="Archibald J.M."/>
        </authorList>
    </citation>
    <scope>NUCLEOTIDE SEQUENCE</scope>
    <source>
        <strain evidence="4">CCMP2712</strain>
    </source>
</reference>
<dbReference type="AlphaFoldDB" id="L1J517"/>
<feature type="region of interest" description="Disordered" evidence="1">
    <location>
        <begin position="288"/>
        <end position="314"/>
    </location>
</feature>
<name>L1J517_GUITC</name>